<evidence type="ECO:0000256" key="2">
    <source>
        <dbReference type="SAM" id="Phobius"/>
    </source>
</evidence>
<gene>
    <name evidence="3" type="ORF">HPBE_LOCUS2113</name>
</gene>
<accession>A0A183F7H0</accession>
<protein>
    <submittedName>
        <fullName evidence="5">G_PROTEIN_RECEP_F1_2 domain-containing protein</fullName>
    </submittedName>
</protein>
<evidence type="ECO:0000313" key="3">
    <source>
        <dbReference type="EMBL" id="VDO23141.1"/>
    </source>
</evidence>
<dbReference type="AlphaFoldDB" id="A0A183F7H0"/>
<accession>A0A3P7TP25</accession>
<dbReference type="Proteomes" id="UP000050761">
    <property type="component" value="Unassembled WGS sequence"/>
</dbReference>
<sequence>MYPFSQLSARRSLSDRSASPDQISFNSSRKLANSQCSPDLNGIHAHKRSYRTTNRIASSWRGACVSRSLYPVLMTLQILALFPNTNSSQKHRWRRVTRLILMLNYSALAVLFNSYLLNKNMWLITAYKVSNRRKSGVIFEHLINRIRPHL</sequence>
<feature type="transmembrane region" description="Helical" evidence="2">
    <location>
        <begin position="99"/>
        <end position="117"/>
    </location>
</feature>
<dbReference type="EMBL" id="UZAH01002826">
    <property type="protein sequence ID" value="VDO23141.1"/>
    <property type="molecule type" value="Genomic_DNA"/>
</dbReference>
<keyword evidence="2" id="KW-0472">Membrane</keyword>
<keyword evidence="4" id="KW-1185">Reference proteome</keyword>
<name>A0A183F7H0_HELPZ</name>
<keyword evidence="2" id="KW-0812">Transmembrane</keyword>
<keyword evidence="2" id="KW-1133">Transmembrane helix</keyword>
<proteinExistence type="predicted"/>
<dbReference type="OrthoDB" id="10533518at2759"/>
<reference evidence="3 4" key="1">
    <citation type="submission" date="2018-11" db="EMBL/GenBank/DDBJ databases">
        <authorList>
            <consortium name="Pathogen Informatics"/>
        </authorList>
    </citation>
    <scope>NUCLEOTIDE SEQUENCE [LARGE SCALE GENOMIC DNA]</scope>
</reference>
<reference evidence="5" key="2">
    <citation type="submission" date="2019-09" db="UniProtKB">
        <authorList>
            <consortium name="WormBaseParasite"/>
        </authorList>
    </citation>
    <scope>IDENTIFICATION</scope>
</reference>
<evidence type="ECO:0000256" key="1">
    <source>
        <dbReference type="SAM" id="MobiDB-lite"/>
    </source>
</evidence>
<feature type="compositionally biased region" description="Low complexity" evidence="1">
    <location>
        <begin position="1"/>
        <end position="19"/>
    </location>
</feature>
<evidence type="ECO:0000313" key="4">
    <source>
        <dbReference type="Proteomes" id="UP000050761"/>
    </source>
</evidence>
<dbReference type="WBParaSite" id="HPBE_0000211201-mRNA-1">
    <property type="protein sequence ID" value="HPBE_0000211201-mRNA-1"/>
    <property type="gene ID" value="HPBE_0000211201"/>
</dbReference>
<feature type="region of interest" description="Disordered" evidence="1">
    <location>
        <begin position="1"/>
        <end position="27"/>
    </location>
</feature>
<evidence type="ECO:0000313" key="5">
    <source>
        <dbReference type="WBParaSite" id="HPBE_0000211201-mRNA-1"/>
    </source>
</evidence>
<organism evidence="4 5">
    <name type="scientific">Heligmosomoides polygyrus</name>
    <name type="common">Parasitic roundworm</name>
    <dbReference type="NCBI Taxonomy" id="6339"/>
    <lineage>
        <taxon>Eukaryota</taxon>
        <taxon>Metazoa</taxon>
        <taxon>Ecdysozoa</taxon>
        <taxon>Nematoda</taxon>
        <taxon>Chromadorea</taxon>
        <taxon>Rhabditida</taxon>
        <taxon>Rhabditina</taxon>
        <taxon>Rhabditomorpha</taxon>
        <taxon>Strongyloidea</taxon>
        <taxon>Heligmosomidae</taxon>
        <taxon>Heligmosomoides</taxon>
    </lineage>
</organism>